<keyword evidence="1" id="KW-0472">Membrane</keyword>
<feature type="transmembrane region" description="Helical" evidence="1">
    <location>
        <begin position="49"/>
        <end position="67"/>
    </location>
</feature>
<dbReference type="AlphaFoldDB" id="O58650"/>
<sequence length="128" mass="14293">MPTSITSQPTLRRPLIKASFSISPLTLVSLPTTTSGFFLPSLLSRVPKAIPIFIANSGVIFSLAIPLTPKVPKSFPMLSPPVIVLKPYYVVFSKVFAYLGFYNFENHFSWVFESVRNSGWYEGAFSWP</sequence>
<dbReference type="EnsemblBacteria" id="BAA30020">
    <property type="protein sequence ID" value="BAA30020"/>
    <property type="gene ID" value="BAA30020"/>
</dbReference>
<proteinExistence type="predicted"/>
<dbReference type="EMBL" id="BA000001">
    <property type="protein sequence ID" value="BAA30020.1"/>
    <property type="molecule type" value="Genomic_DNA"/>
</dbReference>
<dbReference type="Proteomes" id="UP000000752">
    <property type="component" value="Chromosome"/>
</dbReference>
<reference evidence="2 3" key="1">
    <citation type="journal article" date="1998" name="DNA Res.">
        <title>Complete sequence and gene organization of the genome of a hyper-thermophilic archaebacterium, Pyrococcus horikoshii OT3.</title>
        <authorList>
            <person name="Kawarabayasi Y."/>
            <person name="Sawada M."/>
            <person name="Horikawa H."/>
            <person name="Haikawa Y."/>
            <person name="Hino Y."/>
            <person name="Yamamoto S."/>
            <person name="Sekine M."/>
            <person name="Baba S."/>
            <person name="Kosugi H."/>
            <person name="Hosoyama A."/>
            <person name="Nagai Y."/>
            <person name="Sakai M."/>
            <person name="Ogura K."/>
            <person name="Otuka R."/>
            <person name="Nakazawa H."/>
            <person name="Takamiya M."/>
            <person name="Ohfuku Y."/>
            <person name="Funahashi T."/>
            <person name="Tanaka T."/>
            <person name="Kudoh Y."/>
            <person name="Yamazaki J."/>
            <person name="Kushida N."/>
            <person name="Oguchi A."/>
            <person name="Aoki K."/>
            <person name="Nakamura Y."/>
            <person name="Robb T.F."/>
            <person name="Horikoshi K."/>
            <person name="Masuchi Y."/>
            <person name="Shizuya H."/>
            <person name="Kikuchi H."/>
        </authorList>
    </citation>
    <scope>NUCLEOTIDE SEQUENCE [LARGE SCALE GENOMIC DNA]</scope>
    <source>
        <strain evidence="3">ATCC 700860 / DSM 12428 / JCM 9974 / NBRC 100139 / OT-3</strain>
    </source>
</reference>
<keyword evidence="1" id="KW-1133">Transmembrane helix</keyword>
<evidence type="ECO:0000313" key="2">
    <source>
        <dbReference type="EMBL" id="BAA30020.1"/>
    </source>
</evidence>
<protein>
    <submittedName>
        <fullName evidence="2">Uncharacterized protein</fullName>
    </submittedName>
</protein>
<feature type="transmembrane region" description="Helical" evidence="1">
    <location>
        <begin position="20"/>
        <end position="42"/>
    </location>
</feature>
<feature type="transmembrane region" description="Helical" evidence="1">
    <location>
        <begin position="87"/>
        <end position="104"/>
    </location>
</feature>
<dbReference type="KEGG" id="pho:PH0924"/>
<evidence type="ECO:0000313" key="3">
    <source>
        <dbReference type="Proteomes" id="UP000000752"/>
    </source>
</evidence>
<dbReference type="PIR" id="F71082">
    <property type="entry name" value="F71082"/>
</dbReference>
<keyword evidence="3" id="KW-1185">Reference proteome</keyword>
<name>O58650_PYRHO</name>
<gene>
    <name evidence="2" type="ordered locus">PH0924</name>
</gene>
<accession>O58650</accession>
<keyword evidence="1" id="KW-0812">Transmembrane</keyword>
<evidence type="ECO:0000256" key="1">
    <source>
        <dbReference type="SAM" id="Phobius"/>
    </source>
</evidence>
<organism evidence="2 3">
    <name type="scientific">Pyrococcus horikoshii (strain ATCC 700860 / DSM 12428 / JCM 9974 / NBRC 100139 / OT-3)</name>
    <dbReference type="NCBI Taxonomy" id="70601"/>
    <lineage>
        <taxon>Archaea</taxon>
        <taxon>Methanobacteriati</taxon>
        <taxon>Methanobacteriota</taxon>
        <taxon>Thermococci</taxon>
        <taxon>Thermococcales</taxon>
        <taxon>Thermococcaceae</taxon>
        <taxon>Pyrococcus</taxon>
    </lineage>
</organism>